<dbReference type="OrthoDB" id="4823039at2"/>
<dbReference type="Pfam" id="PF00440">
    <property type="entry name" value="TetR_N"/>
    <property type="match status" value="1"/>
</dbReference>
<dbReference type="InterPro" id="IPR001647">
    <property type="entry name" value="HTH_TetR"/>
</dbReference>
<name>A0A1H1SUJ6_9ACTN</name>
<keyword evidence="7" id="KW-1185">Reference proteome</keyword>
<dbReference type="Proteomes" id="UP000199092">
    <property type="component" value="Chromosome I"/>
</dbReference>
<evidence type="ECO:0000256" key="2">
    <source>
        <dbReference type="ARBA" id="ARBA00023125"/>
    </source>
</evidence>
<reference evidence="6 7" key="1">
    <citation type="submission" date="2016-10" db="EMBL/GenBank/DDBJ databases">
        <authorList>
            <person name="de Groot N.N."/>
        </authorList>
    </citation>
    <scope>NUCLEOTIDE SEQUENCE [LARGE SCALE GENOMIC DNA]</scope>
    <source>
        <strain evidence="6 7">DSM 21741</strain>
    </source>
</reference>
<evidence type="ECO:0000256" key="4">
    <source>
        <dbReference type="PROSITE-ProRule" id="PRU00335"/>
    </source>
</evidence>
<dbReference type="Gene3D" id="1.10.357.10">
    <property type="entry name" value="Tetracycline Repressor, domain 2"/>
    <property type="match status" value="1"/>
</dbReference>
<dbReference type="AlphaFoldDB" id="A0A1H1SUJ6"/>
<proteinExistence type="predicted"/>
<dbReference type="STRING" id="546871.SAMN04488543_1876"/>
<dbReference type="SUPFAM" id="SSF46689">
    <property type="entry name" value="Homeodomain-like"/>
    <property type="match status" value="1"/>
</dbReference>
<dbReference type="GO" id="GO:0000976">
    <property type="term" value="F:transcription cis-regulatory region binding"/>
    <property type="evidence" value="ECO:0007669"/>
    <property type="project" value="TreeGrafter"/>
</dbReference>
<dbReference type="InterPro" id="IPR050109">
    <property type="entry name" value="HTH-type_TetR-like_transc_reg"/>
</dbReference>
<evidence type="ECO:0000313" key="6">
    <source>
        <dbReference type="EMBL" id="SDS51604.1"/>
    </source>
</evidence>
<accession>A0A1H1SUJ6</accession>
<keyword evidence="3" id="KW-0804">Transcription</keyword>
<feature type="DNA-binding region" description="H-T-H motif" evidence="4">
    <location>
        <begin position="40"/>
        <end position="59"/>
    </location>
</feature>
<feature type="domain" description="HTH tetR-type" evidence="5">
    <location>
        <begin position="17"/>
        <end position="77"/>
    </location>
</feature>
<dbReference type="PANTHER" id="PTHR30055:SF234">
    <property type="entry name" value="HTH-TYPE TRANSCRIPTIONAL REGULATOR BETI"/>
    <property type="match status" value="1"/>
</dbReference>
<dbReference type="PROSITE" id="PS50977">
    <property type="entry name" value="HTH_TETR_2"/>
    <property type="match status" value="1"/>
</dbReference>
<evidence type="ECO:0000256" key="1">
    <source>
        <dbReference type="ARBA" id="ARBA00023015"/>
    </source>
</evidence>
<evidence type="ECO:0000256" key="3">
    <source>
        <dbReference type="ARBA" id="ARBA00023163"/>
    </source>
</evidence>
<evidence type="ECO:0000313" key="7">
    <source>
        <dbReference type="Proteomes" id="UP000199092"/>
    </source>
</evidence>
<dbReference type="PANTHER" id="PTHR30055">
    <property type="entry name" value="HTH-TYPE TRANSCRIPTIONAL REGULATOR RUTR"/>
    <property type="match status" value="1"/>
</dbReference>
<protein>
    <submittedName>
        <fullName evidence="6">Regulatory protein, tetR family</fullName>
    </submittedName>
</protein>
<dbReference type="EMBL" id="LT629749">
    <property type="protein sequence ID" value="SDS51604.1"/>
    <property type="molecule type" value="Genomic_DNA"/>
</dbReference>
<dbReference type="InterPro" id="IPR009057">
    <property type="entry name" value="Homeodomain-like_sf"/>
</dbReference>
<gene>
    <name evidence="6" type="ORF">SAMN04488543_1876</name>
</gene>
<evidence type="ECO:0000259" key="5">
    <source>
        <dbReference type="PROSITE" id="PS50977"/>
    </source>
</evidence>
<keyword evidence="1" id="KW-0805">Transcription regulation</keyword>
<sequence length="205" mass="22843">MTPSRPYRSELREQQAERTRELIAASARERFLEKGWAGTSVRSVAEGAGISEATVYSVYGSKAGLASSLIDAAEQGANVQQAIAEIKDRVGDPGGQLRAFVGFDRRLYEDAGDVLRILAEGRRQHPDLGAAYDEGRRRGDDQRRDVFSSWPADEWRAGLDVERGVAIYAVLVSLDSFAIATRDYGWSPAEVEEWWHRTLTELLLR</sequence>
<dbReference type="GO" id="GO:0003700">
    <property type="term" value="F:DNA-binding transcription factor activity"/>
    <property type="evidence" value="ECO:0007669"/>
    <property type="project" value="TreeGrafter"/>
</dbReference>
<keyword evidence="2 4" id="KW-0238">DNA-binding</keyword>
<organism evidence="6 7">
    <name type="scientific">Friedmanniella luteola</name>
    <dbReference type="NCBI Taxonomy" id="546871"/>
    <lineage>
        <taxon>Bacteria</taxon>
        <taxon>Bacillati</taxon>
        <taxon>Actinomycetota</taxon>
        <taxon>Actinomycetes</taxon>
        <taxon>Propionibacteriales</taxon>
        <taxon>Nocardioidaceae</taxon>
        <taxon>Friedmanniella</taxon>
    </lineage>
</organism>
<dbReference type="PRINTS" id="PR00455">
    <property type="entry name" value="HTHTETR"/>
</dbReference>
<dbReference type="RefSeq" id="WP_091412335.1">
    <property type="nucleotide sequence ID" value="NZ_LT629749.1"/>
</dbReference>